<dbReference type="FunFam" id="1.20.144.10:FF:000028">
    <property type="entry name" value="Glucose-6-phosphatase"/>
    <property type="match status" value="1"/>
</dbReference>
<comment type="subcellular location">
    <subcellularLocation>
        <location evidence="1">Endoplasmic reticulum membrane</location>
        <topology evidence="1">Multi-pass membrane protein</topology>
    </subcellularLocation>
</comment>
<protein>
    <recommendedName>
        <fullName evidence="4">glucose-6-phosphatase</fullName>
        <ecNumber evidence="4">3.1.3.9</ecNumber>
    </recommendedName>
</protein>
<dbReference type="InterPro" id="IPR000326">
    <property type="entry name" value="PAP2/HPO"/>
</dbReference>
<dbReference type="PIRSF" id="PIRSF000905">
    <property type="entry name" value="Glucose-6-phosphatase"/>
    <property type="match status" value="1"/>
</dbReference>
<proteinExistence type="inferred from homology"/>
<dbReference type="EC" id="3.1.3.9" evidence="4"/>
<reference evidence="11 12" key="1">
    <citation type="submission" date="2016-03" db="EMBL/GenBank/DDBJ databases">
        <title>EvidentialGene: Evidence-directed Construction of Genes on Genomes.</title>
        <authorList>
            <person name="Gilbert D.G."/>
            <person name="Choi J.-H."/>
            <person name="Mockaitis K."/>
            <person name="Colbourne J."/>
            <person name="Pfrender M."/>
        </authorList>
    </citation>
    <scope>NUCLEOTIDE SEQUENCE [LARGE SCALE GENOMIC DNA]</scope>
    <source>
        <strain evidence="11 12">Xinb3</strain>
        <tissue evidence="11">Complete organism</tissue>
    </source>
</reference>
<dbReference type="STRING" id="35525.A0A0P5YD88"/>
<comment type="similarity">
    <text evidence="3">Belongs to the glucose-6-phosphatase family.</text>
</comment>
<dbReference type="InterPro" id="IPR036938">
    <property type="entry name" value="PAP2/HPO_sf"/>
</dbReference>
<dbReference type="GO" id="GO:0005789">
    <property type="term" value="C:endoplasmic reticulum membrane"/>
    <property type="evidence" value="ECO:0007669"/>
    <property type="project" value="UniProtKB-SubCell"/>
</dbReference>
<evidence type="ECO:0000256" key="4">
    <source>
        <dbReference type="ARBA" id="ARBA00012634"/>
    </source>
</evidence>
<comment type="pathway">
    <text evidence="2">Carbohydrate biosynthesis; gluconeogenesis.</text>
</comment>
<dbReference type="PANTHER" id="PTHR12591:SF0">
    <property type="entry name" value="FI19814P1"/>
    <property type="match status" value="1"/>
</dbReference>
<evidence type="ECO:0000256" key="5">
    <source>
        <dbReference type="ARBA" id="ARBA00022432"/>
    </source>
</evidence>
<evidence type="ECO:0000256" key="8">
    <source>
        <dbReference type="ARBA" id="ARBA00022824"/>
    </source>
</evidence>
<dbReference type="SUPFAM" id="SSF48317">
    <property type="entry name" value="Acid phosphatase/Vanadium-dependent haloperoxidase"/>
    <property type="match status" value="1"/>
</dbReference>
<accession>A0A0P5YD88</accession>
<dbReference type="OrthoDB" id="6416209at2759"/>
<evidence type="ECO:0000256" key="6">
    <source>
        <dbReference type="ARBA" id="ARBA00022692"/>
    </source>
</evidence>
<keyword evidence="7" id="KW-0378">Hydrolase</keyword>
<evidence type="ECO:0000256" key="2">
    <source>
        <dbReference type="ARBA" id="ARBA00004742"/>
    </source>
</evidence>
<comment type="caution">
    <text evidence="11">The sequence shown here is derived from an EMBL/GenBank/DDBJ whole genome shotgun (WGS) entry which is preliminary data.</text>
</comment>
<gene>
    <name evidence="11" type="ORF">APZ42_016399</name>
</gene>
<dbReference type="SMART" id="SM00014">
    <property type="entry name" value="acidPPc"/>
    <property type="match status" value="1"/>
</dbReference>
<name>A0A0P5YD88_9CRUS</name>
<dbReference type="GO" id="GO:0051156">
    <property type="term" value="P:glucose 6-phosphate metabolic process"/>
    <property type="evidence" value="ECO:0007669"/>
    <property type="project" value="TreeGrafter"/>
</dbReference>
<keyword evidence="10" id="KW-0472">Membrane</keyword>
<dbReference type="Pfam" id="PF01569">
    <property type="entry name" value="PAP2"/>
    <property type="match status" value="1"/>
</dbReference>
<keyword evidence="6" id="KW-0812">Transmembrane</keyword>
<evidence type="ECO:0000256" key="3">
    <source>
        <dbReference type="ARBA" id="ARBA00009266"/>
    </source>
</evidence>
<evidence type="ECO:0000313" key="12">
    <source>
        <dbReference type="Proteomes" id="UP000076858"/>
    </source>
</evidence>
<evidence type="ECO:0000256" key="10">
    <source>
        <dbReference type="ARBA" id="ARBA00023136"/>
    </source>
</evidence>
<keyword evidence="8" id="KW-0256">Endoplasmic reticulum</keyword>
<dbReference type="UniPathway" id="UPA00138"/>
<dbReference type="GO" id="GO:0006094">
    <property type="term" value="P:gluconeogenesis"/>
    <property type="evidence" value="ECO:0007669"/>
    <property type="project" value="UniProtKB-UniPathway"/>
</dbReference>
<evidence type="ECO:0000256" key="9">
    <source>
        <dbReference type="ARBA" id="ARBA00022989"/>
    </source>
</evidence>
<dbReference type="EMBL" id="LRGB01000626">
    <property type="protein sequence ID" value="KZS17554.1"/>
    <property type="molecule type" value="Genomic_DNA"/>
</dbReference>
<keyword evidence="9" id="KW-1133">Transmembrane helix</keyword>
<dbReference type="Gene3D" id="1.20.144.10">
    <property type="entry name" value="Phosphatidic acid phosphatase type 2/haloperoxidase"/>
    <property type="match status" value="1"/>
</dbReference>
<dbReference type="Proteomes" id="UP000076858">
    <property type="component" value="Unassembled WGS sequence"/>
</dbReference>
<dbReference type="PANTHER" id="PTHR12591">
    <property type="entry name" value="GLUCOSE-6-PHOSPHATASE"/>
    <property type="match status" value="1"/>
</dbReference>
<evidence type="ECO:0000256" key="7">
    <source>
        <dbReference type="ARBA" id="ARBA00022801"/>
    </source>
</evidence>
<dbReference type="AlphaFoldDB" id="A0A0P5YD88"/>
<evidence type="ECO:0000313" key="11">
    <source>
        <dbReference type="EMBL" id="KZS17554.1"/>
    </source>
</evidence>
<organism evidence="11 12">
    <name type="scientific">Daphnia magna</name>
    <dbReference type="NCBI Taxonomy" id="35525"/>
    <lineage>
        <taxon>Eukaryota</taxon>
        <taxon>Metazoa</taxon>
        <taxon>Ecdysozoa</taxon>
        <taxon>Arthropoda</taxon>
        <taxon>Crustacea</taxon>
        <taxon>Branchiopoda</taxon>
        <taxon>Diplostraca</taxon>
        <taxon>Cladocera</taxon>
        <taxon>Anomopoda</taxon>
        <taxon>Daphniidae</taxon>
        <taxon>Daphnia</taxon>
    </lineage>
</organism>
<dbReference type="GO" id="GO:0004346">
    <property type="term" value="F:glucose-6-phosphatase activity"/>
    <property type="evidence" value="ECO:0007669"/>
    <property type="project" value="UniProtKB-EC"/>
</dbReference>
<keyword evidence="12" id="KW-1185">Reference proteome</keyword>
<keyword evidence="5" id="KW-0312">Gluconeogenesis</keyword>
<sequence>MSEEEFNFSETVYSLGVDLISTLQSTFPEGETFFIDVSLVFDPKYVFTIYFPLLFALHWVVGVQVLGTIIVVEWMNQILKWLMHGERPYWWVHEMEEAHKADVHPHKISEIHQYSSTCETGPGMPSGHSMAMSAAWYVIIHAVVEHVVDPSNMSAKLKTESKQLLWGIYIIIQGLVIFSRLYIAAHFPHQCLLGLALGICMAKLAFGSTEWMNFGRLRWILVSSIIMASALGTYSFLLLTGRDPAWSISEALKWCDKTENIHIDTMPFYSLMRYSGAAFGLGLGLTSRFFKTTEQRMNFTKLQTFANVVLVLALGYAAEMAHVAIPKTNETLFYCLEFLLNIAFPYAVIALAPYTVMAFSGRKEKST</sequence>
<evidence type="ECO:0000256" key="1">
    <source>
        <dbReference type="ARBA" id="ARBA00004477"/>
    </source>
</evidence>
<dbReference type="InterPro" id="IPR016275">
    <property type="entry name" value="Glucose-6-phosphatase"/>
</dbReference>